<protein>
    <submittedName>
        <fullName evidence="5">Peptidyl-prolyl cis-trans isomerase SurA</fullName>
    </submittedName>
</protein>
<sequence>MRNIKALLLPLLFIIISSCKTSQKAPKTKEVNPLFTIDSLAVYSDEFVYAYEKSNKNKGEIEPIEDYLDLYIDFKLKVLEAKAKGIDTTEAYNKELNGYLEEIKKPYLTAEKVNKELVDETYERLQKEINASHILIRVDQDGKADDTLKAYQKISEVKRKFEAGESFEALARTYSEDPSATSNNGLLGWFTAFQMVYPFESAAYETQVGNISPIIRTQFGYHLIKINDERETLGRIKVAHIMKRFPPQASNEDSVNTEKAVREIYAKLKKGENWFILATTESEDLNTKDNGGSLPWFGAGNLPSNLETAAFELENKGDISRPVQSPYGWHILKLEDKRGVGSLESMRESLSRRVQRDTRSELKEVEVIKKLKAENNFTKRPDAYSLLNSKERLRTDEFKKKELEMTLFTISDSKYSINNFLQTYDASKELSKELEEYEKAELIKFEEENLEVKYPEYRFLRQEYKDGLLLFEIMNQQVWSKVGQDTVELKKFYDKNKSQYRSGKKLKIARIVFSDTSSIKPFKKPINGSYFPLTEKKEYVIAKQLSDQLQIKDNEEYATFISLQLPEAISQKDSLKLYEELNQTFTNMEVVNLIYSDENKIYLQLLSEANERLAQYNNSIETASTEVIEVSEHSKWENKIEGEYIKSVSKSGMIELDFGLKSYPPRQKTFDEARPALMEDYQKHLEKEWIETLKGKYSVNINEKVLNKLKSKIEE</sequence>
<keyword evidence="3" id="KW-0732">Signal</keyword>
<evidence type="ECO:0000256" key="3">
    <source>
        <dbReference type="SAM" id="SignalP"/>
    </source>
</evidence>
<dbReference type="PANTHER" id="PTHR47245:SF2">
    <property type="entry name" value="PEPTIDYL-PROLYL CIS-TRANS ISOMERASE HP_0175-RELATED"/>
    <property type="match status" value="1"/>
</dbReference>
<dbReference type="Pfam" id="PF13616">
    <property type="entry name" value="Rotamase_3"/>
    <property type="match status" value="1"/>
</dbReference>
<keyword evidence="1" id="KW-0697">Rotamase</keyword>
<keyword evidence="1 5" id="KW-0413">Isomerase</keyword>
<dbReference type="Proteomes" id="UP000193804">
    <property type="component" value="Unassembled WGS sequence"/>
</dbReference>
<proteinExistence type="predicted"/>
<dbReference type="InterPro" id="IPR046357">
    <property type="entry name" value="PPIase_dom_sf"/>
</dbReference>
<organism evidence="5 6">
    <name type="scientific">Marivirga sericea</name>
    <dbReference type="NCBI Taxonomy" id="1028"/>
    <lineage>
        <taxon>Bacteria</taxon>
        <taxon>Pseudomonadati</taxon>
        <taxon>Bacteroidota</taxon>
        <taxon>Cytophagia</taxon>
        <taxon>Cytophagales</taxon>
        <taxon>Marivirgaceae</taxon>
        <taxon>Marivirga</taxon>
    </lineage>
</organism>
<dbReference type="InterPro" id="IPR000297">
    <property type="entry name" value="PPIase_PpiC"/>
</dbReference>
<evidence type="ECO:0000256" key="2">
    <source>
        <dbReference type="SAM" id="Coils"/>
    </source>
</evidence>
<gene>
    <name evidence="5" type="ORF">SAMN05661096_03714</name>
</gene>
<dbReference type="STRING" id="1028.SAMN05661096_03714"/>
<dbReference type="Pfam" id="PF00639">
    <property type="entry name" value="Rotamase"/>
    <property type="match status" value="1"/>
</dbReference>
<feature type="domain" description="PpiC" evidence="4">
    <location>
        <begin position="126"/>
        <end position="228"/>
    </location>
</feature>
<evidence type="ECO:0000256" key="1">
    <source>
        <dbReference type="PROSITE-ProRule" id="PRU00278"/>
    </source>
</evidence>
<feature type="signal peptide" evidence="3">
    <location>
        <begin position="1"/>
        <end position="24"/>
    </location>
</feature>
<dbReference type="PROSITE" id="PS51257">
    <property type="entry name" value="PROKAR_LIPOPROTEIN"/>
    <property type="match status" value="1"/>
</dbReference>
<accession>A0A1X7LB01</accession>
<keyword evidence="6" id="KW-1185">Reference proteome</keyword>
<evidence type="ECO:0000313" key="6">
    <source>
        <dbReference type="Proteomes" id="UP000193804"/>
    </source>
</evidence>
<dbReference type="InterPro" id="IPR050245">
    <property type="entry name" value="PrsA_foldase"/>
</dbReference>
<evidence type="ECO:0000313" key="5">
    <source>
        <dbReference type="EMBL" id="SMG50654.1"/>
    </source>
</evidence>
<keyword evidence="2" id="KW-0175">Coiled coil</keyword>
<dbReference type="PANTHER" id="PTHR47245">
    <property type="entry name" value="PEPTIDYLPROLYL ISOMERASE"/>
    <property type="match status" value="1"/>
</dbReference>
<dbReference type="EMBL" id="FXAW01000009">
    <property type="protein sequence ID" value="SMG50654.1"/>
    <property type="molecule type" value="Genomic_DNA"/>
</dbReference>
<dbReference type="GO" id="GO:0003755">
    <property type="term" value="F:peptidyl-prolyl cis-trans isomerase activity"/>
    <property type="evidence" value="ECO:0007669"/>
    <property type="project" value="UniProtKB-KW"/>
</dbReference>
<name>A0A1X7LB01_9BACT</name>
<feature type="chain" id="PRO_5012959671" evidence="3">
    <location>
        <begin position="25"/>
        <end position="715"/>
    </location>
</feature>
<dbReference type="AlphaFoldDB" id="A0A1X7LB01"/>
<dbReference type="SUPFAM" id="SSF54534">
    <property type="entry name" value="FKBP-like"/>
    <property type="match status" value="2"/>
</dbReference>
<feature type="domain" description="PpiC" evidence="4">
    <location>
        <begin position="233"/>
        <end position="336"/>
    </location>
</feature>
<dbReference type="Gene3D" id="3.10.50.40">
    <property type="match status" value="2"/>
</dbReference>
<evidence type="ECO:0000259" key="4">
    <source>
        <dbReference type="PROSITE" id="PS50198"/>
    </source>
</evidence>
<reference evidence="6" key="1">
    <citation type="submission" date="2017-04" db="EMBL/GenBank/DDBJ databases">
        <authorList>
            <person name="Varghese N."/>
            <person name="Submissions S."/>
        </authorList>
    </citation>
    <scope>NUCLEOTIDE SEQUENCE [LARGE SCALE GENOMIC DNA]</scope>
    <source>
        <strain evidence="6">DSM 4125</strain>
    </source>
</reference>
<dbReference type="OrthoDB" id="14196at2"/>
<dbReference type="RefSeq" id="WP_085518841.1">
    <property type="nucleotide sequence ID" value="NZ_FXAW01000009.1"/>
</dbReference>
<feature type="coiled-coil region" evidence="2">
    <location>
        <begin position="599"/>
        <end position="626"/>
    </location>
</feature>
<dbReference type="PROSITE" id="PS50198">
    <property type="entry name" value="PPIC_PPIASE_2"/>
    <property type="match status" value="2"/>
</dbReference>